<gene>
    <name evidence="3" type="ORF">HKBW3S03_01312</name>
    <name evidence="4" type="ORF">HKBW3S09_00267</name>
    <name evidence="5" type="ORF">HKBW3S47_01385</name>
</gene>
<evidence type="ECO:0000313" key="8">
    <source>
        <dbReference type="Proteomes" id="UP000585609"/>
    </source>
</evidence>
<dbReference type="EMBL" id="BLSD01000077">
    <property type="protein sequence ID" value="GFP39687.1"/>
    <property type="molecule type" value="Genomic_DNA"/>
</dbReference>
<evidence type="ECO:0000313" key="5">
    <source>
        <dbReference type="EMBL" id="GFP39687.1"/>
    </source>
</evidence>
<evidence type="ECO:0000313" key="3">
    <source>
        <dbReference type="EMBL" id="GFP19808.1"/>
    </source>
</evidence>
<accession>A0A6V8Q508</accession>
<evidence type="ECO:0000313" key="7">
    <source>
        <dbReference type="Proteomes" id="UP000574717"/>
    </source>
</evidence>
<protein>
    <recommendedName>
        <fullName evidence="2">DUF6788 domain-containing protein</fullName>
    </recommendedName>
</protein>
<dbReference type="EMBL" id="BLRU01000146">
    <property type="protein sequence ID" value="GFP19808.1"/>
    <property type="molecule type" value="Genomic_DNA"/>
</dbReference>
<proteinExistence type="predicted"/>
<evidence type="ECO:0000313" key="6">
    <source>
        <dbReference type="Proteomes" id="UP000569018"/>
    </source>
</evidence>
<evidence type="ECO:0000256" key="1">
    <source>
        <dbReference type="SAM" id="MobiDB-lite"/>
    </source>
</evidence>
<organism evidence="5 6">
    <name type="scientific">Candidatus Hakubella thermalkaliphila</name>
    <dbReference type="NCBI Taxonomy" id="2754717"/>
    <lineage>
        <taxon>Bacteria</taxon>
        <taxon>Bacillati</taxon>
        <taxon>Actinomycetota</taxon>
        <taxon>Actinomycetota incertae sedis</taxon>
        <taxon>Candidatus Hakubellales</taxon>
        <taxon>Candidatus Hakubellaceae</taxon>
        <taxon>Candidatus Hakubella</taxon>
    </lineage>
</organism>
<dbReference type="EMBL" id="BLRW01000019">
    <property type="protein sequence ID" value="GFP22800.1"/>
    <property type="molecule type" value="Genomic_DNA"/>
</dbReference>
<feature type="region of interest" description="Disordered" evidence="1">
    <location>
        <begin position="29"/>
        <end position="56"/>
    </location>
</feature>
<feature type="region of interest" description="Disordered" evidence="1">
    <location>
        <begin position="93"/>
        <end position="112"/>
    </location>
</feature>
<reference evidence="6 7" key="1">
    <citation type="journal article" date="2020" name="Front. Microbiol.">
        <title>Single-cell genomics of novel Actinobacteria with the Wood-Ljungdahl pathway discovered in a serpentinizing system.</title>
        <authorList>
            <person name="Merino N."/>
            <person name="Kawai M."/>
            <person name="Boyd E.S."/>
            <person name="Colman D.R."/>
            <person name="McGlynn S.E."/>
            <person name="Nealson K.H."/>
            <person name="Kurokawa K."/>
            <person name="Hongoh Y."/>
        </authorList>
    </citation>
    <scope>NUCLEOTIDE SEQUENCE [LARGE SCALE GENOMIC DNA]</scope>
    <source>
        <strain evidence="3 7">S03</strain>
        <strain evidence="4 8">S09_30</strain>
        <strain evidence="5 6">S47</strain>
    </source>
</reference>
<feature type="compositionally biased region" description="Basic residues" evidence="1">
    <location>
        <begin position="99"/>
        <end position="112"/>
    </location>
</feature>
<name>A0A6V8Q508_9ACTN</name>
<dbReference type="AlphaFoldDB" id="A0A6V8Q508"/>
<evidence type="ECO:0000259" key="2">
    <source>
        <dbReference type="Pfam" id="PF20586"/>
    </source>
</evidence>
<dbReference type="InterPro" id="IPR046738">
    <property type="entry name" value="DUF6788"/>
</dbReference>
<comment type="caution">
    <text evidence="5">The sequence shown here is derived from an EMBL/GenBank/DDBJ whole genome shotgun (WGS) entry which is preliminary data.</text>
</comment>
<dbReference type="Pfam" id="PF20586">
    <property type="entry name" value="DUF6788"/>
    <property type="match status" value="1"/>
</dbReference>
<dbReference type="Proteomes" id="UP000569018">
    <property type="component" value="Unassembled WGS sequence"/>
</dbReference>
<feature type="domain" description="DUF6788" evidence="2">
    <location>
        <begin position="7"/>
        <end position="66"/>
    </location>
</feature>
<dbReference type="Proteomes" id="UP000585609">
    <property type="component" value="Unassembled WGS sequence"/>
</dbReference>
<dbReference type="Proteomes" id="UP000574717">
    <property type="component" value="Unassembled WGS sequence"/>
</dbReference>
<evidence type="ECO:0000313" key="4">
    <source>
        <dbReference type="EMBL" id="GFP22800.1"/>
    </source>
</evidence>
<sequence>MSKCQDEIEAKIACVKRDLMELGWIHPGSLSKQKRSRGGEYHQLSYRHGGKGHTKYVRPEDVPEVMQELENYRRFRELTRKWVELEIESAKLRRDGGKSKRNSTGKKQGRTR</sequence>